<reference evidence="1 2" key="1">
    <citation type="submission" date="2013-09" db="EMBL/GenBank/DDBJ databases">
        <title>High correlation between genotypes and phenotypes of environmental bacteria Comamonas testosteroni strains.</title>
        <authorList>
            <person name="Liu L."/>
            <person name="Zhu W."/>
            <person name="Xia X."/>
            <person name="Xu B."/>
            <person name="Luo M."/>
            <person name="Wang G."/>
        </authorList>
    </citation>
    <scope>NUCLEOTIDE SEQUENCE [LARGE SCALE GENOMIC DNA]</scope>
    <source>
        <strain evidence="1 2">JL14</strain>
    </source>
</reference>
<comment type="caution">
    <text evidence="1">The sequence shown here is derived from an EMBL/GenBank/DDBJ whole genome shotgun (WGS) entry which is preliminary data.</text>
</comment>
<accession>A0A0E3B8J4</accession>
<name>A0A0E3B8J4_9BURK</name>
<dbReference type="AlphaFoldDB" id="A0A0E3B8J4"/>
<organism evidence="1 2">
    <name type="scientific">Comamonas thiooxydans</name>
    <dbReference type="NCBI Taxonomy" id="363952"/>
    <lineage>
        <taxon>Bacteria</taxon>
        <taxon>Pseudomonadati</taxon>
        <taxon>Pseudomonadota</taxon>
        <taxon>Betaproteobacteria</taxon>
        <taxon>Burkholderiales</taxon>
        <taxon>Comamonadaceae</taxon>
        <taxon>Comamonas</taxon>
    </lineage>
</organism>
<proteinExistence type="predicted"/>
<evidence type="ECO:0000313" key="1">
    <source>
        <dbReference type="EMBL" id="KGG84777.1"/>
    </source>
</evidence>
<evidence type="ECO:0000313" key="2">
    <source>
        <dbReference type="Proteomes" id="UP000029567"/>
    </source>
</evidence>
<sequence length="48" mass="5763">MTRQRAQKCFHGINGFYARAEGEVLNYLLNFAYSFRRQFNIIFIDNDI</sequence>
<dbReference type="Proteomes" id="UP000029567">
    <property type="component" value="Unassembled WGS sequence"/>
</dbReference>
<gene>
    <name evidence="1" type="ORF">P245_22980</name>
</gene>
<protein>
    <submittedName>
        <fullName evidence="1">Uncharacterized protein</fullName>
    </submittedName>
</protein>
<dbReference type="EMBL" id="AWTN01000124">
    <property type="protein sequence ID" value="KGG84777.1"/>
    <property type="molecule type" value="Genomic_DNA"/>
</dbReference>